<feature type="transmembrane region" description="Helical" evidence="1">
    <location>
        <begin position="52"/>
        <end position="71"/>
    </location>
</feature>
<accession>A0A6J6FUW3</accession>
<keyword evidence="1" id="KW-1133">Transmembrane helix</keyword>
<dbReference type="AlphaFoldDB" id="A0A6J6FUW3"/>
<sequence length="85" mass="9261">MAYGVHEFQEIGLLPPGPPIYDASAWLGKETIIGALLYGLISYRPNPSLLEFVTWATFLVPTMTLFIRSLAGSKKKPAKSVVPAL</sequence>
<evidence type="ECO:0000313" key="2">
    <source>
        <dbReference type="EMBL" id="CAB4592872.1"/>
    </source>
</evidence>
<keyword evidence="1" id="KW-0472">Membrane</keyword>
<name>A0A6J6FUW3_9ZZZZ</name>
<organism evidence="2">
    <name type="scientific">freshwater metagenome</name>
    <dbReference type="NCBI Taxonomy" id="449393"/>
    <lineage>
        <taxon>unclassified sequences</taxon>
        <taxon>metagenomes</taxon>
        <taxon>ecological metagenomes</taxon>
    </lineage>
</organism>
<reference evidence="2" key="1">
    <citation type="submission" date="2020-05" db="EMBL/GenBank/DDBJ databases">
        <authorList>
            <person name="Chiriac C."/>
            <person name="Salcher M."/>
            <person name="Ghai R."/>
            <person name="Kavagutti S V."/>
        </authorList>
    </citation>
    <scope>NUCLEOTIDE SEQUENCE</scope>
</reference>
<proteinExistence type="predicted"/>
<gene>
    <name evidence="2" type="ORF">UFOPK1788_00628</name>
</gene>
<dbReference type="EMBL" id="CAEZUE010000068">
    <property type="protein sequence ID" value="CAB4592872.1"/>
    <property type="molecule type" value="Genomic_DNA"/>
</dbReference>
<protein>
    <submittedName>
        <fullName evidence="2">Unannotated protein</fullName>
    </submittedName>
</protein>
<evidence type="ECO:0000256" key="1">
    <source>
        <dbReference type="SAM" id="Phobius"/>
    </source>
</evidence>
<keyword evidence="1" id="KW-0812">Transmembrane</keyword>